<dbReference type="PANTHER" id="PTHR43477">
    <property type="entry name" value="DIHYDROANTICAPSIN 7-DEHYDROGENASE"/>
    <property type="match status" value="1"/>
</dbReference>
<evidence type="ECO:0000256" key="1">
    <source>
        <dbReference type="ARBA" id="ARBA00006484"/>
    </source>
</evidence>
<gene>
    <name evidence="3" type="ORF">KME15_05320</name>
</gene>
<dbReference type="PRINTS" id="PR00081">
    <property type="entry name" value="GDHRDH"/>
</dbReference>
<comment type="similarity">
    <text evidence="1">Belongs to the short-chain dehydrogenases/reductases (SDR) family.</text>
</comment>
<dbReference type="AlphaFoldDB" id="A0A951ULH0"/>
<dbReference type="EMBL" id="JAHHHD010000004">
    <property type="protein sequence ID" value="MBW4658072.1"/>
    <property type="molecule type" value="Genomic_DNA"/>
</dbReference>
<evidence type="ECO:0000313" key="4">
    <source>
        <dbReference type="Proteomes" id="UP000757435"/>
    </source>
</evidence>
<reference evidence="3" key="2">
    <citation type="journal article" date="2022" name="Microbiol. Resour. Announc.">
        <title>Metagenome Sequencing to Explore Phylogenomics of Terrestrial Cyanobacteria.</title>
        <authorList>
            <person name="Ward R.D."/>
            <person name="Stajich J.E."/>
            <person name="Johansen J.R."/>
            <person name="Huntemann M."/>
            <person name="Clum A."/>
            <person name="Foster B."/>
            <person name="Foster B."/>
            <person name="Roux S."/>
            <person name="Palaniappan K."/>
            <person name="Varghese N."/>
            <person name="Mukherjee S."/>
            <person name="Reddy T.B.K."/>
            <person name="Daum C."/>
            <person name="Copeland A."/>
            <person name="Chen I.A."/>
            <person name="Ivanova N.N."/>
            <person name="Kyrpides N.C."/>
            <person name="Shapiro N."/>
            <person name="Eloe-Fadrosh E.A."/>
            <person name="Pietrasiak N."/>
        </authorList>
    </citation>
    <scope>NUCLEOTIDE SEQUENCE</scope>
    <source>
        <strain evidence="3">UHER 2000/2452</strain>
    </source>
</reference>
<sequence>MQLENQNVVIIGGSSGIGFETAQWAKKQGAIVTITGRNLIKLEQAAKELGNVTIAIVDIAQESSVQQLMEAFDHVDHLVVLGASLASGTVVGTPLEQLARPIDERIWGAVYAVRHAAPKMSGGSITLMSGLFSSRPIAGMSIVAAAVGGIEAMTRSLALELAPIRVNAIAPGYIDTPLLQAAFADQYEGVVKAQAATLPTQRIGTASEAAQSILFLMTSGFITGEVLHLDGGGRYV</sequence>
<comment type="caution">
    <text evidence="3">The sequence shown here is derived from an EMBL/GenBank/DDBJ whole genome shotgun (WGS) entry which is preliminary data.</text>
</comment>
<organism evidence="3 4">
    <name type="scientific">Drouetiella hepatica Uher 2000/2452</name>
    <dbReference type="NCBI Taxonomy" id="904376"/>
    <lineage>
        <taxon>Bacteria</taxon>
        <taxon>Bacillati</taxon>
        <taxon>Cyanobacteriota</taxon>
        <taxon>Cyanophyceae</taxon>
        <taxon>Oculatellales</taxon>
        <taxon>Oculatellaceae</taxon>
        <taxon>Drouetiella</taxon>
    </lineage>
</organism>
<evidence type="ECO:0000256" key="2">
    <source>
        <dbReference type="ARBA" id="ARBA00023002"/>
    </source>
</evidence>
<dbReference type="InterPro" id="IPR036291">
    <property type="entry name" value="NAD(P)-bd_dom_sf"/>
</dbReference>
<dbReference type="Gene3D" id="3.40.50.720">
    <property type="entry name" value="NAD(P)-binding Rossmann-like Domain"/>
    <property type="match status" value="1"/>
</dbReference>
<dbReference type="InterPro" id="IPR002347">
    <property type="entry name" value="SDR_fam"/>
</dbReference>
<keyword evidence="2" id="KW-0560">Oxidoreductase</keyword>
<dbReference type="CDD" id="cd05233">
    <property type="entry name" value="SDR_c"/>
    <property type="match status" value="1"/>
</dbReference>
<reference evidence="3" key="1">
    <citation type="submission" date="2021-05" db="EMBL/GenBank/DDBJ databases">
        <authorList>
            <person name="Pietrasiak N."/>
            <person name="Ward R."/>
            <person name="Stajich J.E."/>
            <person name="Kurbessoian T."/>
        </authorList>
    </citation>
    <scope>NUCLEOTIDE SEQUENCE</scope>
    <source>
        <strain evidence="3">UHER 2000/2452</strain>
    </source>
</reference>
<dbReference type="PANTHER" id="PTHR43477:SF1">
    <property type="entry name" value="DIHYDROANTICAPSIN 7-DEHYDROGENASE"/>
    <property type="match status" value="1"/>
</dbReference>
<accession>A0A951ULH0</accession>
<dbReference type="Pfam" id="PF13561">
    <property type="entry name" value="adh_short_C2"/>
    <property type="match status" value="1"/>
</dbReference>
<dbReference type="GO" id="GO:0016491">
    <property type="term" value="F:oxidoreductase activity"/>
    <property type="evidence" value="ECO:0007669"/>
    <property type="project" value="UniProtKB-KW"/>
</dbReference>
<name>A0A951ULH0_9CYAN</name>
<dbReference type="Proteomes" id="UP000757435">
    <property type="component" value="Unassembled WGS sequence"/>
</dbReference>
<dbReference type="InterPro" id="IPR051122">
    <property type="entry name" value="SDR_DHRS6-like"/>
</dbReference>
<proteinExistence type="inferred from homology"/>
<protein>
    <submittedName>
        <fullName evidence="3">SDR family oxidoreductase</fullName>
    </submittedName>
</protein>
<evidence type="ECO:0000313" key="3">
    <source>
        <dbReference type="EMBL" id="MBW4658072.1"/>
    </source>
</evidence>
<dbReference type="SUPFAM" id="SSF51735">
    <property type="entry name" value="NAD(P)-binding Rossmann-fold domains"/>
    <property type="match status" value="1"/>
</dbReference>